<organism evidence="3 4">
    <name type="scientific">Falsiroseomonas bella</name>
    <dbReference type="NCBI Taxonomy" id="2184016"/>
    <lineage>
        <taxon>Bacteria</taxon>
        <taxon>Pseudomonadati</taxon>
        <taxon>Pseudomonadota</taxon>
        <taxon>Alphaproteobacteria</taxon>
        <taxon>Acetobacterales</taxon>
        <taxon>Roseomonadaceae</taxon>
        <taxon>Falsiroseomonas</taxon>
    </lineage>
</organism>
<feature type="region of interest" description="Disordered" evidence="1">
    <location>
        <begin position="184"/>
        <end position="203"/>
    </location>
</feature>
<evidence type="ECO:0000256" key="2">
    <source>
        <dbReference type="SAM" id="SignalP"/>
    </source>
</evidence>
<gene>
    <name evidence="3" type="ORF">DFH01_26055</name>
</gene>
<evidence type="ECO:0000313" key="3">
    <source>
        <dbReference type="EMBL" id="PWS34479.1"/>
    </source>
</evidence>
<dbReference type="AlphaFoldDB" id="A0A317F942"/>
<feature type="chain" id="PRO_5016242724" evidence="2">
    <location>
        <begin position="19"/>
        <end position="203"/>
    </location>
</feature>
<keyword evidence="2" id="KW-0732">Signal</keyword>
<keyword evidence="4" id="KW-1185">Reference proteome</keyword>
<dbReference type="OrthoDB" id="7268862at2"/>
<comment type="caution">
    <text evidence="3">The sequence shown here is derived from an EMBL/GenBank/DDBJ whole genome shotgun (WGS) entry which is preliminary data.</text>
</comment>
<dbReference type="EMBL" id="QGNA01000007">
    <property type="protein sequence ID" value="PWS34479.1"/>
    <property type="molecule type" value="Genomic_DNA"/>
</dbReference>
<proteinExistence type="predicted"/>
<name>A0A317F942_9PROT</name>
<feature type="signal peptide" evidence="2">
    <location>
        <begin position="1"/>
        <end position="18"/>
    </location>
</feature>
<sequence>MTRLAALALLLLAGPALAQDRPSLTPERDVAVTYRIEADAPAGVPPSMTVSWQAATATMRTDMPGGMGWMVADTRNGRAFLVMEQMRTIMDIPAAQAMAARIASAEARFRREGTATIAGLRCTIWSIQDRDGQGRSCITEDGVVLRAEGAHQGRRGGMEATQVTFGAQDPARFQRPQGYQTMRMPQGMPPGLIPGLGGGQPTR</sequence>
<accession>A0A317F942</accession>
<dbReference type="RefSeq" id="WP_109873452.1">
    <property type="nucleotide sequence ID" value="NZ_QGNA01000007.1"/>
</dbReference>
<reference evidence="4" key="1">
    <citation type="submission" date="2018-05" db="EMBL/GenBank/DDBJ databases">
        <authorList>
            <person name="Du Z."/>
            <person name="Wang X."/>
        </authorList>
    </citation>
    <scope>NUCLEOTIDE SEQUENCE [LARGE SCALE GENOMIC DNA]</scope>
    <source>
        <strain evidence="4">CQN31</strain>
    </source>
</reference>
<dbReference type="Proteomes" id="UP000245765">
    <property type="component" value="Unassembled WGS sequence"/>
</dbReference>
<evidence type="ECO:0000256" key="1">
    <source>
        <dbReference type="SAM" id="MobiDB-lite"/>
    </source>
</evidence>
<evidence type="ECO:0000313" key="4">
    <source>
        <dbReference type="Proteomes" id="UP000245765"/>
    </source>
</evidence>
<protein>
    <submittedName>
        <fullName evidence="3">Uncharacterized protein</fullName>
    </submittedName>
</protein>
<feature type="compositionally biased region" description="Gly residues" evidence="1">
    <location>
        <begin position="194"/>
        <end position="203"/>
    </location>
</feature>